<evidence type="ECO:0000313" key="3">
    <source>
        <dbReference type="EMBL" id="VWO96016.1"/>
    </source>
</evidence>
<sequence length="576" mass="63057">MLGTFLASVAVASATQEVFKFDAPGFRQSNAILSPEWHAYIEQLRRNDSLPGISVGVVRFGEDREPEVQLASWGRRTEEGHGHDMTPDAFLSTSVGLLMDDYAHGRNVTPLPEGMKYFDWDTRVRDILPKILNWSLKPIGGDDSATRNAKLRDIFAHVSGLPSSDFTYWPGDTAESMIRRMSKVRTAYELREQYSYNNQFYILGAYLIEHYANTTLAEFVSERIFTPLGMSSSTYIPSVAAASGKLTQSWHRNGRRIPFWFDEQIASFNGGAGGVISSVTDLAKWLSVWLNEGVDPVSGQIVFPKSVYETVTTAQSIVHGRPSANYESLIGYGMGWERWAAGGIDIVHHTGGIPGFSSIVAFSPSHKLGVVALVNRDEAVAILKIVKKTFDDVQGTNLSEAADSLGESFRPSNQVSTPQPAKVTPPSLDWSAYAGLYKSDDSYLPVTLCASQSDSAHCQAVVSDFATLDSPAAVTTSLYSTYPAVWASHLRLLHFSGDVFNFTFTALFPHGYGRNTSAFEQFESGVTSGWVEFQVDEAKGVVVGFSLVGDMNACAARARKTGGTLSETADAWFVRE</sequence>
<dbReference type="SUPFAM" id="SSF56601">
    <property type="entry name" value="beta-lactamase/transpeptidase-like"/>
    <property type="match status" value="1"/>
</dbReference>
<dbReference type="Gene3D" id="3.40.710.10">
    <property type="entry name" value="DD-peptidase/beta-lactamase superfamily"/>
    <property type="match status" value="1"/>
</dbReference>
<name>A0A5K1JVM0_9APHY</name>
<dbReference type="InterPro" id="IPR050491">
    <property type="entry name" value="AmpC-like"/>
</dbReference>
<proteinExistence type="inferred from homology"/>
<evidence type="ECO:0000259" key="2">
    <source>
        <dbReference type="Pfam" id="PF00144"/>
    </source>
</evidence>
<gene>
    <name evidence="3" type="primary">G4MS58</name>
</gene>
<accession>A0A5K1JVM0</accession>
<dbReference type="AlphaFoldDB" id="A0A5K1JVM0"/>
<dbReference type="InterPro" id="IPR012338">
    <property type="entry name" value="Beta-lactam/transpept-like"/>
</dbReference>
<reference evidence="3" key="1">
    <citation type="submission" date="2019-10" db="EMBL/GenBank/DDBJ databases">
        <authorList>
            <person name="Nor Muhammad N."/>
        </authorList>
    </citation>
    <scope>NUCLEOTIDE SEQUENCE</scope>
</reference>
<dbReference type="InterPro" id="IPR001466">
    <property type="entry name" value="Beta-lactam-related"/>
</dbReference>
<protein>
    <submittedName>
        <fullName evidence="3">Alcohol dehydrogenase 1</fullName>
    </submittedName>
</protein>
<comment type="similarity">
    <text evidence="1">Belongs to the peptidase S12 family.</text>
</comment>
<feature type="domain" description="Beta-lactamase-related" evidence="2">
    <location>
        <begin position="118"/>
        <end position="378"/>
    </location>
</feature>
<dbReference type="PANTHER" id="PTHR46825">
    <property type="entry name" value="D-ALANYL-D-ALANINE-CARBOXYPEPTIDASE/ENDOPEPTIDASE AMPH"/>
    <property type="match status" value="1"/>
</dbReference>
<dbReference type="Pfam" id="PF00144">
    <property type="entry name" value="Beta-lactamase"/>
    <property type="match status" value="1"/>
</dbReference>
<evidence type="ECO:0000256" key="1">
    <source>
        <dbReference type="ARBA" id="ARBA00038215"/>
    </source>
</evidence>
<dbReference type="PANTHER" id="PTHR46825:SF15">
    <property type="entry name" value="BETA-LACTAMASE-RELATED DOMAIN-CONTAINING PROTEIN"/>
    <property type="match status" value="1"/>
</dbReference>
<dbReference type="EMBL" id="LR725295">
    <property type="protein sequence ID" value="VWO96016.1"/>
    <property type="molecule type" value="Genomic_DNA"/>
</dbReference>
<organism evidence="3">
    <name type="scientific">Ganoderma boninense</name>
    <dbReference type="NCBI Taxonomy" id="34458"/>
    <lineage>
        <taxon>Eukaryota</taxon>
        <taxon>Fungi</taxon>
        <taxon>Dikarya</taxon>
        <taxon>Basidiomycota</taxon>
        <taxon>Agaricomycotina</taxon>
        <taxon>Agaricomycetes</taxon>
        <taxon>Polyporales</taxon>
        <taxon>Polyporaceae</taxon>
        <taxon>Ganoderma</taxon>
    </lineage>
</organism>